<accession>C3Y6V5</accession>
<gene>
    <name evidence="3" type="ORF">BRAFLDRAFT_75005</name>
</gene>
<evidence type="ECO:0000313" key="3">
    <source>
        <dbReference type="EMBL" id="EEN64065.1"/>
    </source>
</evidence>
<sequence length="223" mass="24303">MEGTGCTEPCKRIDRDLRFSICMIVVGMSLLTAGSLMVILGHVLSAQLDSENANSLAIAGPVSLTISGGFVLPGLCLYFVRKRKSARRRRIPRSGTELVDLVFSSYPSLSDISPTRNYAPPPSYQEVMQMGLDVYPLSSNRVPSISVLDCSALDMPVRPDLVQDRRAAWHRSPHEGAAVENTTTPPARRETSLSASPSHAAGYQETSLTEQEPPPKYEDVILT</sequence>
<evidence type="ECO:0000256" key="1">
    <source>
        <dbReference type="SAM" id="MobiDB-lite"/>
    </source>
</evidence>
<dbReference type="InParanoid" id="C3Y6V5"/>
<dbReference type="EMBL" id="GG666488">
    <property type="protein sequence ID" value="EEN64065.1"/>
    <property type="molecule type" value="Genomic_DNA"/>
</dbReference>
<reference evidence="3" key="1">
    <citation type="journal article" date="2008" name="Nature">
        <title>The amphioxus genome and the evolution of the chordate karyotype.</title>
        <authorList>
            <consortium name="US DOE Joint Genome Institute (JGI-PGF)"/>
            <person name="Putnam N.H."/>
            <person name="Butts T."/>
            <person name="Ferrier D.E.K."/>
            <person name="Furlong R.F."/>
            <person name="Hellsten U."/>
            <person name="Kawashima T."/>
            <person name="Robinson-Rechavi M."/>
            <person name="Shoguchi E."/>
            <person name="Terry A."/>
            <person name="Yu J.-K."/>
            <person name="Benito-Gutierrez E.L."/>
            <person name="Dubchak I."/>
            <person name="Garcia-Fernandez J."/>
            <person name="Gibson-Brown J.J."/>
            <person name="Grigoriev I.V."/>
            <person name="Horton A.C."/>
            <person name="de Jong P.J."/>
            <person name="Jurka J."/>
            <person name="Kapitonov V.V."/>
            <person name="Kohara Y."/>
            <person name="Kuroki Y."/>
            <person name="Lindquist E."/>
            <person name="Lucas S."/>
            <person name="Osoegawa K."/>
            <person name="Pennacchio L.A."/>
            <person name="Salamov A.A."/>
            <person name="Satou Y."/>
            <person name="Sauka-Spengler T."/>
            <person name="Schmutz J."/>
            <person name="Shin-I T."/>
            <person name="Toyoda A."/>
            <person name="Bronner-Fraser M."/>
            <person name="Fujiyama A."/>
            <person name="Holland L.Z."/>
            <person name="Holland P.W.H."/>
            <person name="Satoh N."/>
            <person name="Rokhsar D.S."/>
        </authorList>
    </citation>
    <scope>NUCLEOTIDE SEQUENCE [LARGE SCALE GENOMIC DNA]</scope>
    <source>
        <strain evidence="3">S238N-H82</strain>
        <tissue evidence="3">Testes</tissue>
    </source>
</reference>
<feature type="transmembrane region" description="Helical" evidence="2">
    <location>
        <begin position="21"/>
        <end position="44"/>
    </location>
</feature>
<feature type="region of interest" description="Disordered" evidence="1">
    <location>
        <begin position="166"/>
        <end position="223"/>
    </location>
</feature>
<feature type="compositionally biased region" description="Basic and acidic residues" evidence="1">
    <location>
        <begin position="213"/>
        <end position="223"/>
    </location>
</feature>
<proteinExistence type="predicted"/>
<evidence type="ECO:0000256" key="2">
    <source>
        <dbReference type="SAM" id="Phobius"/>
    </source>
</evidence>
<dbReference type="AlphaFoldDB" id="C3Y6V5"/>
<keyword evidence="2" id="KW-1133">Transmembrane helix</keyword>
<organism>
    <name type="scientific">Branchiostoma floridae</name>
    <name type="common">Florida lancelet</name>
    <name type="synonym">Amphioxus</name>
    <dbReference type="NCBI Taxonomy" id="7739"/>
    <lineage>
        <taxon>Eukaryota</taxon>
        <taxon>Metazoa</taxon>
        <taxon>Chordata</taxon>
        <taxon>Cephalochordata</taxon>
        <taxon>Leptocardii</taxon>
        <taxon>Amphioxiformes</taxon>
        <taxon>Branchiostomatidae</taxon>
        <taxon>Branchiostoma</taxon>
    </lineage>
</organism>
<protein>
    <submittedName>
        <fullName evidence="3">Uncharacterized protein</fullName>
    </submittedName>
</protein>
<name>C3Y6V5_BRAFL</name>
<keyword evidence="2" id="KW-0472">Membrane</keyword>
<feature type="transmembrane region" description="Helical" evidence="2">
    <location>
        <begin position="56"/>
        <end position="80"/>
    </location>
</feature>
<keyword evidence="2" id="KW-0812">Transmembrane</keyword>